<dbReference type="Proteomes" id="UP000215509">
    <property type="component" value="Unassembled WGS sequence"/>
</dbReference>
<sequence length="129" mass="15207">MNMEEELNVIRDYILLPIVISIVNKNRMEIACSEYTLKALYAATASVLIHEMRKDLERVRLQLKELNISVIDTHQKKEGIYIHYPYLFDGRRGQFTISKDMAKLEIKSRLNHYIRKVFTSAPMQPERHA</sequence>
<dbReference type="RefSeq" id="WP_094014980.1">
    <property type="nucleotide sequence ID" value="NZ_NMQW01000017.1"/>
</dbReference>
<protein>
    <submittedName>
        <fullName evidence="1">Uncharacterized protein</fullName>
    </submittedName>
</protein>
<evidence type="ECO:0000313" key="2">
    <source>
        <dbReference type="Proteomes" id="UP000215509"/>
    </source>
</evidence>
<dbReference type="Pfam" id="PF26325">
    <property type="entry name" value="YhjD"/>
    <property type="match status" value="1"/>
</dbReference>
<gene>
    <name evidence="1" type="ORF">CF651_11365</name>
</gene>
<dbReference type="InterPro" id="IPR058600">
    <property type="entry name" value="YhjD-like"/>
</dbReference>
<proteinExistence type="predicted"/>
<name>A0A229USE6_9BACL</name>
<dbReference type="AlphaFoldDB" id="A0A229USE6"/>
<comment type="caution">
    <text evidence="1">The sequence shown here is derived from an EMBL/GenBank/DDBJ whole genome shotgun (WGS) entry which is preliminary data.</text>
</comment>
<accession>A0A229USE6</accession>
<dbReference type="OrthoDB" id="2623349at2"/>
<reference evidence="1 2" key="1">
    <citation type="submission" date="2017-07" db="EMBL/GenBank/DDBJ databases">
        <title>Genome sequencing and assembly of Paenibacillus rigui.</title>
        <authorList>
            <person name="Mayilraj S."/>
        </authorList>
    </citation>
    <scope>NUCLEOTIDE SEQUENCE [LARGE SCALE GENOMIC DNA]</scope>
    <source>
        <strain evidence="1 2">JCM 16352</strain>
    </source>
</reference>
<evidence type="ECO:0000313" key="1">
    <source>
        <dbReference type="EMBL" id="OXM85829.1"/>
    </source>
</evidence>
<dbReference type="EMBL" id="NMQW01000017">
    <property type="protein sequence ID" value="OXM85829.1"/>
    <property type="molecule type" value="Genomic_DNA"/>
</dbReference>
<organism evidence="1 2">
    <name type="scientific">Paenibacillus rigui</name>
    <dbReference type="NCBI Taxonomy" id="554312"/>
    <lineage>
        <taxon>Bacteria</taxon>
        <taxon>Bacillati</taxon>
        <taxon>Bacillota</taxon>
        <taxon>Bacilli</taxon>
        <taxon>Bacillales</taxon>
        <taxon>Paenibacillaceae</taxon>
        <taxon>Paenibacillus</taxon>
    </lineage>
</organism>
<keyword evidence="2" id="KW-1185">Reference proteome</keyword>